<feature type="domain" description="UDP-glucose/GDP-mannose dehydrogenase dimerisation" evidence="3">
    <location>
        <begin position="202"/>
        <end position="275"/>
    </location>
</feature>
<proteinExistence type="inferred from homology"/>
<dbReference type="InterPro" id="IPR001732">
    <property type="entry name" value="UDP-Glc/GDP-Man_DH_N"/>
</dbReference>
<evidence type="ECO:0000259" key="4">
    <source>
        <dbReference type="Pfam" id="PF03721"/>
    </source>
</evidence>
<dbReference type="InterPro" id="IPR036220">
    <property type="entry name" value="UDP-Glc/GDP-Man_DH_C_sf"/>
</dbReference>
<dbReference type="NCBIfam" id="TIGR03026">
    <property type="entry name" value="NDP-sugDHase"/>
    <property type="match status" value="1"/>
</dbReference>
<dbReference type="GO" id="GO:0016628">
    <property type="term" value="F:oxidoreductase activity, acting on the CH-CH group of donors, NAD or NADP as acceptor"/>
    <property type="evidence" value="ECO:0007669"/>
    <property type="project" value="InterPro"/>
</dbReference>
<evidence type="ECO:0000259" key="3">
    <source>
        <dbReference type="Pfam" id="PF00984"/>
    </source>
</evidence>
<gene>
    <name evidence="5" type="ORF">EDB81DRAFT_646692</name>
</gene>
<comment type="caution">
    <text evidence="5">The sequence shown here is derived from an EMBL/GenBank/DDBJ whole genome shotgun (WGS) entry which is preliminary data.</text>
</comment>
<dbReference type="InterPro" id="IPR014026">
    <property type="entry name" value="UDP-Glc/GDP-Man_DH_dimer"/>
</dbReference>
<dbReference type="SUPFAM" id="SSF48179">
    <property type="entry name" value="6-phosphogluconate dehydrogenase C-terminal domain-like"/>
    <property type="match status" value="1"/>
</dbReference>
<dbReference type="InterPro" id="IPR017476">
    <property type="entry name" value="UDP-Glc/GDP-Man"/>
</dbReference>
<name>A0A9P9J862_9HYPO</name>
<dbReference type="GO" id="GO:0016616">
    <property type="term" value="F:oxidoreductase activity, acting on the CH-OH group of donors, NAD or NADP as acceptor"/>
    <property type="evidence" value="ECO:0007669"/>
    <property type="project" value="InterPro"/>
</dbReference>
<keyword evidence="6" id="KW-1185">Reference proteome</keyword>
<dbReference type="OrthoDB" id="5059218at2759"/>
<protein>
    <recommendedName>
        <fullName evidence="7">Nucleotide sugar dehydrogenase</fullName>
    </recommendedName>
</protein>
<dbReference type="InterPro" id="IPR028359">
    <property type="entry name" value="UDP_ManNAc/GlcNAc_DH"/>
</dbReference>
<dbReference type="AlphaFoldDB" id="A0A9P9J862"/>
<dbReference type="Pfam" id="PF00984">
    <property type="entry name" value="UDPG_MGDP_dh"/>
    <property type="match status" value="1"/>
</dbReference>
<dbReference type="SUPFAM" id="SSF51735">
    <property type="entry name" value="NAD(P)-binding Rossmann-fold domains"/>
    <property type="match status" value="1"/>
</dbReference>
<accession>A0A9P9J862</accession>
<dbReference type="Pfam" id="PF03721">
    <property type="entry name" value="UDPG_MGDP_dh_N"/>
    <property type="match status" value="1"/>
</dbReference>
<sequence length="413" mass="44951">MPHAVETFRASVGASPSTDTKPLVAVIGVGFVGTGLVDSFSSAYNVVGFDISKQRIYEVSHEFLARPNVTFTTVERDLQNATHFLVSVPTLLIPDKSVDLSYLKSALRMIEKWALPGSTVVIESSVAIGLTRKLLGPIAASRGFFAGMSPERIDPGRTEPPMRSIPKVVSGLDDVIPGSSDAITRLYGRVFEKLVLVSKPEVAEMTKLYENCQRMMCIAFANEMSDACTSHGIDPFEVCTAAGTKPFGYMPFAPSLGVGGHCIPVNPYYLLSNSEFPLLEAATERMNSRPARIAHQILEDMGGMKNKRDSGILICKHVLVVGVGFKAGQSHVVNSPGLKLAAELSKFEQVDVMFADPLVSQSVVPGIPRLPDQDWTREKLGEFDVIIVAFRQWGLDFSVLETLTSVSIYKFCN</sequence>
<dbReference type="PANTHER" id="PTHR43491:SF2">
    <property type="entry name" value="UDP-N-ACETYL-D-MANNOSAMINE DEHYDROGENASE"/>
    <property type="match status" value="1"/>
</dbReference>
<comment type="similarity">
    <text evidence="1 2">Belongs to the UDP-glucose/GDP-mannose dehydrogenase family.</text>
</comment>
<evidence type="ECO:0000313" key="5">
    <source>
        <dbReference type="EMBL" id="KAH7155987.1"/>
    </source>
</evidence>
<dbReference type="PIRSF" id="PIRSF000124">
    <property type="entry name" value="UDPglc_GDPman_dh"/>
    <property type="match status" value="1"/>
</dbReference>
<dbReference type="GO" id="GO:0051287">
    <property type="term" value="F:NAD binding"/>
    <property type="evidence" value="ECO:0007669"/>
    <property type="project" value="InterPro"/>
</dbReference>
<dbReference type="Proteomes" id="UP000738349">
    <property type="component" value="Unassembled WGS sequence"/>
</dbReference>
<reference evidence="5" key="1">
    <citation type="journal article" date="2021" name="Nat. Commun.">
        <title>Genetic determinants of endophytism in the Arabidopsis root mycobiome.</title>
        <authorList>
            <person name="Mesny F."/>
            <person name="Miyauchi S."/>
            <person name="Thiergart T."/>
            <person name="Pickel B."/>
            <person name="Atanasova L."/>
            <person name="Karlsson M."/>
            <person name="Huettel B."/>
            <person name="Barry K.W."/>
            <person name="Haridas S."/>
            <person name="Chen C."/>
            <person name="Bauer D."/>
            <person name="Andreopoulos W."/>
            <person name="Pangilinan J."/>
            <person name="LaButti K."/>
            <person name="Riley R."/>
            <person name="Lipzen A."/>
            <person name="Clum A."/>
            <person name="Drula E."/>
            <person name="Henrissat B."/>
            <person name="Kohler A."/>
            <person name="Grigoriev I.V."/>
            <person name="Martin F.M."/>
            <person name="Hacquard S."/>
        </authorList>
    </citation>
    <scope>NUCLEOTIDE SEQUENCE</scope>
    <source>
        <strain evidence="5">MPI-CAGE-AT-0147</strain>
    </source>
</reference>
<dbReference type="GO" id="GO:0000271">
    <property type="term" value="P:polysaccharide biosynthetic process"/>
    <property type="evidence" value="ECO:0007669"/>
    <property type="project" value="InterPro"/>
</dbReference>
<dbReference type="SUPFAM" id="SSF52413">
    <property type="entry name" value="UDP-glucose/GDP-mannose dehydrogenase C-terminal domain"/>
    <property type="match status" value="1"/>
</dbReference>
<organism evidence="5 6">
    <name type="scientific">Dactylonectria macrodidyma</name>
    <dbReference type="NCBI Taxonomy" id="307937"/>
    <lineage>
        <taxon>Eukaryota</taxon>
        <taxon>Fungi</taxon>
        <taxon>Dikarya</taxon>
        <taxon>Ascomycota</taxon>
        <taxon>Pezizomycotina</taxon>
        <taxon>Sordariomycetes</taxon>
        <taxon>Hypocreomycetidae</taxon>
        <taxon>Hypocreales</taxon>
        <taxon>Nectriaceae</taxon>
        <taxon>Dactylonectria</taxon>
    </lineage>
</organism>
<dbReference type="EMBL" id="JAGMUV010000005">
    <property type="protein sequence ID" value="KAH7155987.1"/>
    <property type="molecule type" value="Genomic_DNA"/>
</dbReference>
<evidence type="ECO:0000256" key="2">
    <source>
        <dbReference type="PIRNR" id="PIRNR000124"/>
    </source>
</evidence>
<dbReference type="InterPro" id="IPR036291">
    <property type="entry name" value="NAD(P)-bd_dom_sf"/>
</dbReference>
<dbReference type="PANTHER" id="PTHR43491">
    <property type="entry name" value="UDP-N-ACETYL-D-MANNOSAMINE DEHYDROGENASE"/>
    <property type="match status" value="1"/>
</dbReference>
<dbReference type="Gene3D" id="3.40.50.720">
    <property type="entry name" value="NAD(P)-binding Rossmann-like Domain"/>
    <property type="match status" value="2"/>
</dbReference>
<dbReference type="InterPro" id="IPR008927">
    <property type="entry name" value="6-PGluconate_DH-like_C_sf"/>
</dbReference>
<evidence type="ECO:0008006" key="7">
    <source>
        <dbReference type="Google" id="ProtNLM"/>
    </source>
</evidence>
<dbReference type="PIRSF" id="PIRSF500136">
    <property type="entry name" value="UDP_ManNAc_DH"/>
    <property type="match status" value="1"/>
</dbReference>
<evidence type="ECO:0000313" key="6">
    <source>
        <dbReference type="Proteomes" id="UP000738349"/>
    </source>
</evidence>
<feature type="domain" description="UDP-glucose/GDP-mannose dehydrogenase N-terminal" evidence="4">
    <location>
        <begin position="24"/>
        <end position="174"/>
    </location>
</feature>
<evidence type="ECO:0000256" key="1">
    <source>
        <dbReference type="ARBA" id="ARBA00006601"/>
    </source>
</evidence>